<keyword evidence="2" id="KW-1185">Reference proteome</keyword>
<evidence type="ECO:0000313" key="1">
    <source>
        <dbReference type="EMBL" id="CRL23315.1"/>
    </source>
</evidence>
<proteinExistence type="predicted"/>
<accession>A0A0G4PAI3</accession>
<dbReference type="AlphaFoldDB" id="A0A0G4PAI3"/>
<sequence length="279" mass="30148">MQAGKRTWFLPPDFTFTPDGDLRLGTVIAHPKHPTSVLAHPDTESTPITLPSKNTILEKNHTHCRDHSQSTGWNGLANIVSLASASVSVDSSRTQLQHYSNTDHEIFQFATQPTDETIDAILNIPKVSKYVNSGMFGKRPVYIVSGLRVTPSSFTVSTESTSSLGTSTSGSVPIPGVPVEIGGGFSNAAGKKVVDSYNTAPGIIFAFKLHVIRPSRRGGENVVNLFSHRSGFLTGNGSGEREEVEVVEVTAKELEEDVEEQIEIIPHDVGDEDCCITFT</sequence>
<evidence type="ECO:0000313" key="2">
    <source>
        <dbReference type="Proteomes" id="UP000053732"/>
    </source>
</evidence>
<gene>
    <name evidence="1" type="ORF">PCAMFM013_S009g000255</name>
</gene>
<dbReference type="EMBL" id="HG793142">
    <property type="protein sequence ID" value="CRL23315.1"/>
    <property type="molecule type" value="Genomic_DNA"/>
</dbReference>
<organism evidence="1 2">
    <name type="scientific">Penicillium camemberti (strain FM 013)</name>
    <dbReference type="NCBI Taxonomy" id="1429867"/>
    <lineage>
        <taxon>Eukaryota</taxon>
        <taxon>Fungi</taxon>
        <taxon>Dikarya</taxon>
        <taxon>Ascomycota</taxon>
        <taxon>Pezizomycotina</taxon>
        <taxon>Eurotiomycetes</taxon>
        <taxon>Eurotiomycetidae</taxon>
        <taxon>Eurotiales</taxon>
        <taxon>Aspergillaceae</taxon>
        <taxon>Penicillium</taxon>
    </lineage>
</organism>
<reference evidence="1 2" key="1">
    <citation type="journal article" date="2014" name="Nat. Commun.">
        <title>Multiple recent horizontal transfers of a large genomic region in cheese making fungi.</title>
        <authorList>
            <person name="Cheeseman K."/>
            <person name="Ropars J."/>
            <person name="Renault P."/>
            <person name="Dupont J."/>
            <person name="Gouzy J."/>
            <person name="Branca A."/>
            <person name="Abraham A.L."/>
            <person name="Ceppi M."/>
            <person name="Conseiller E."/>
            <person name="Debuchy R."/>
            <person name="Malagnac F."/>
            <person name="Goarin A."/>
            <person name="Silar P."/>
            <person name="Lacoste S."/>
            <person name="Sallet E."/>
            <person name="Bensimon A."/>
            <person name="Giraud T."/>
            <person name="Brygoo Y."/>
        </authorList>
    </citation>
    <scope>NUCLEOTIDE SEQUENCE [LARGE SCALE GENOMIC DNA]</scope>
    <source>
        <strain evidence="2">FM 013</strain>
    </source>
</reference>
<dbReference type="Proteomes" id="UP000053732">
    <property type="component" value="Unassembled WGS sequence"/>
</dbReference>
<name>A0A0G4PAI3_PENC3</name>
<protein>
    <submittedName>
        <fullName evidence="1">Str. FM013</fullName>
    </submittedName>
</protein>